<evidence type="ECO:0000313" key="1">
    <source>
        <dbReference type="EMBL" id="QDS96679.1"/>
    </source>
</evidence>
<reference evidence="1 2" key="1">
    <citation type="submission" date="2019-02" db="EMBL/GenBank/DDBJ databases">
        <title>Deep-cultivation of Planctomycetes and their phenomic and genomic characterization uncovers novel biology.</title>
        <authorList>
            <person name="Wiegand S."/>
            <person name="Jogler M."/>
            <person name="Boedeker C."/>
            <person name="Pinto D."/>
            <person name="Vollmers J."/>
            <person name="Rivas-Marin E."/>
            <person name="Kohn T."/>
            <person name="Peeters S.H."/>
            <person name="Heuer A."/>
            <person name="Rast P."/>
            <person name="Oberbeckmann S."/>
            <person name="Bunk B."/>
            <person name="Jeske O."/>
            <person name="Meyerdierks A."/>
            <person name="Storesund J.E."/>
            <person name="Kallscheuer N."/>
            <person name="Luecker S."/>
            <person name="Lage O.M."/>
            <person name="Pohl T."/>
            <person name="Merkel B.J."/>
            <person name="Hornburger P."/>
            <person name="Mueller R.-W."/>
            <person name="Bruemmer F."/>
            <person name="Labrenz M."/>
            <person name="Spormann A.M."/>
            <person name="Op den Camp H."/>
            <person name="Overmann J."/>
            <person name="Amann R."/>
            <person name="Jetten M.S.M."/>
            <person name="Mascher T."/>
            <person name="Medema M.H."/>
            <person name="Devos D.P."/>
            <person name="Kaster A.-K."/>
            <person name="Ovreas L."/>
            <person name="Rohde M."/>
            <person name="Galperin M.Y."/>
            <person name="Jogler C."/>
        </authorList>
    </citation>
    <scope>NUCLEOTIDE SEQUENCE [LARGE SCALE GENOMIC DNA]</scope>
    <source>
        <strain evidence="1 2">FF011L</strain>
    </source>
</reference>
<accession>A0A517MP74</accession>
<sequence>MRIIYICILAMAIGCSSKEVVQLPTPTTQDQLVVKLDQIASTGQYESVLTELTMGLEEAGLMGEAAELQQLPAFDDEAKVKQAAKKLTARVKKLLATSNK</sequence>
<dbReference type="AlphaFoldDB" id="A0A517MP74"/>
<dbReference type="RefSeq" id="WP_145354780.1">
    <property type="nucleotide sequence ID" value="NZ_CP036262.1"/>
</dbReference>
<dbReference type="KEGG" id="rml:FF011L_54910"/>
<protein>
    <submittedName>
        <fullName evidence="1">Uncharacterized protein</fullName>
    </submittedName>
</protein>
<gene>
    <name evidence="1" type="ORF">FF011L_54910</name>
</gene>
<dbReference type="PROSITE" id="PS51257">
    <property type="entry name" value="PROKAR_LIPOPROTEIN"/>
    <property type="match status" value="1"/>
</dbReference>
<name>A0A517MP74_9BACT</name>
<evidence type="ECO:0000313" key="2">
    <source>
        <dbReference type="Proteomes" id="UP000320672"/>
    </source>
</evidence>
<dbReference type="EMBL" id="CP036262">
    <property type="protein sequence ID" value="QDS96679.1"/>
    <property type="molecule type" value="Genomic_DNA"/>
</dbReference>
<dbReference type="Proteomes" id="UP000320672">
    <property type="component" value="Chromosome"/>
</dbReference>
<dbReference type="OrthoDB" id="280022at2"/>
<keyword evidence="2" id="KW-1185">Reference proteome</keyword>
<organism evidence="1 2">
    <name type="scientific">Roseimaritima multifibrata</name>
    <dbReference type="NCBI Taxonomy" id="1930274"/>
    <lineage>
        <taxon>Bacteria</taxon>
        <taxon>Pseudomonadati</taxon>
        <taxon>Planctomycetota</taxon>
        <taxon>Planctomycetia</taxon>
        <taxon>Pirellulales</taxon>
        <taxon>Pirellulaceae</taxon>
        <taxon>Roseimaritima</taxon>
    </lineage>
</organism>
<proteinExistence type="predicted"/>